<reference evidence="6" key="1">
    <citation type="submission" date="2025-08" db="UniProtKB">
        <authorList>
            <consortium name="Ensembl"/>
        </authorList>
    </citation>
    <scope>IDENTIFICATION</scope>
</reference>
<evidence type="ECO:0000313" key="6">
    <source>
        <dbReference type="Ensembl" id="ENSSDUP00000009563.1"/>
    </source>
</evidence>
<dbReference type="Pfam" id="PF00010">
    <property type="entry name" value="HLH"/>
    <property type="match status" value="1"/>
</dbReference>
<dbReference type="PANTHER" id="PTHR23349">
    <property type="entry name" value="BASIC HELIX-LOOP-HELIX TRANSCRIPTION FACTOR, TWIST"/>
    <property type="match status" value="1"/>
</dbReference>
<dbReference type="OMA" id="RWAPKER"/>
<dbReference type="SMART" id="SM00353">
    <property type="entry name" value="HLH"/>
    <property type="match status" value="1"/>
</dbReference>
<dbReference type="AlphaFoldDB" id="A0A3B4TU82"/>
<evidence type="ECO:0000256" key="2">
    <source>
        <dbReference type="ARBA" id="ARBA00023125"/>
    </source>
</evidence>
<feature type="domain" description="BHLH" evidence="5">
    <location>
        <begin position="16"/>
        <end position="68"/>
    </location>
</feature>
<dbReference type="GO" id="GO:0000977">
    <property type="term" value="F:RNA polymerase II transcription regulatory region sequence-specific DNA binding"/>
    <property type="evidence" value="ECO:0007669"/>
    <property type="project" value="TreeGrafter"/>
</dbReference>
<dbReference type="Proteomes" id="UP000261420">
    <property type="component" value="Unplaced"/>
</dbReference>
<dbReference type="STRING" id="41447.ENSSDUP00000009563"/>
<dbReference type="InterPro" id="IPR050283">
    <property type="entry name" value="E-box_TF_Regulators"/>
</dbReference>
<dbReference type="InterPro" id="IPR011598">
    <property type="entry name" value="bHLH_dom"/>
</dbReference>
<keyword evidence="2" id="KW-0238">DNA-binding</keyword>
<dbReference type="GeneTree" id="ENSGT00940000161409"/>
<keyword evidence="1" id="KW-0805">Transcription regulation</keyword>
<organism evidence="6 7">
    <name type="scientific">Seriola dumerili</name>
    <name type="common">Greater amberjack</name>
    <name type="synonym">Caranx dumerili</name>
    <dbReference type="NCBI Taxonomy" id="41447"/>
    <lineage>
        <taxon>Eukaryota</taxon>
        <taxon>Metazoa</taxon>
        <taxon>Chordata</taxon>
        <taxon>Craniata</taxon>
        <taxon>Vertebrata</taxon>
        <taxon>Euteleostomi</taxon>
        <taxon>Actinopterygii</taxon>
        <taxon>Neopterygii</taxon>
        <taxon>Teleostei</taxon>
        <taxon>Neoteleostei</taxon>
        <taxon>Acanthomorphata</taxon>
        <taxon>Carangaria</taxon>
        <taxon>Carangiformes</taxon>
        <taxon>Carangidae</taxon>
        <taxon>Seriola</taxon>
    </lineage>
</organism>
<protein>
    <submittedName>
        <fullName evidence="6">Fer3 like bHLH transcription factor</fullName>
    </submittedName>
</protein>
<proteinExistence type="predicted"/>
<dbReference type="GO" id="GO:0046983">
    <property type="term" value="F:protein dimerization activity"/>
    <property type="evidence" value="ECO:0007669"/>
    <property type="project" value="InterPro"/>
</dbReference>
<name>A0A3B4TU82_SERDU</name>
<evidence type="ECO:0000256" key="3">
    <source>
        <dbReference type="ARBA" id="ARBA00023163"/>
    </source>
</evidence>
<keyword evidence="4" id="KW-0539">Nucleus</keyword>
<evidence type="ECO:0000259" key="5">
    <source>
        <dbReference type="PROSITE" id="PS50888"/>
    </source>
</evidence>
<keyword evidence="7" id="KW-1185">Reference proteome</keyword>
<evidence type="ECO:0000313" key="7">
    <source>
        <dbReference type="Proteomes" id="UP000261420"/>
    </source>
</evidence>
<dbReference type="PANTHER" id="PTHR23349:SF63">
    <property type="entry name" value="FER3-LIKE PROTEIN"/>
    <property type="match status" value="1"/>
</dbReference>
<evidence type="ECO:0000256" key="4">
    <source>
        <dbReference type="ARBA" id="ARBA00023242"/>
    </source>
</evidence>
<dbReference type="GO" id="GO:0000981">
    <property type="term" value="F:DNA-binding transcription factor activity, RNA polymerase II-specific"/>
    <property type="evidence" value="ECO:0007669"/>
    <property type="project" value="TreeGrafter"/>
</dbReference>
<dbReference type="SUPFAM" id="SSF47459">
    <property type="entry name" value="HLH, helix-loop-helix DNA-binding domain"/>
    <property type="match status" value="1"/>
</dbReference>
<dbReference type="InterPro" id="IPR036638">
    <property type="entry name" value="HLH_DNA-bd_sf"/>
</dbReference>
<dbReference type="FunFam" id="4.10.280.10:FF:000035">
    <property type="entry name" value="Pancreas-specific transcription factor 1a"/>
    <property type="match status" value="1"/>
</dbReference>
<reference evidence="6" key="2">
    <citation type="submission" date="2025-09" db="UniProtKB">
        <authorList>
            <consortium name="Ensembl"/>
        </authorList>
    </citation>
    <scope>IDENTIFICATION</scope>
</reference>
<sequence>VHGHTKSKRRRIITVVQRQAANVRERKRMFSLNEAFDELRRKVPTFAYEKRLSRIETLRLAIVYISFMTELLE</sequence>
<dbReference type="Gene3D" id="4.10.280.10">
    <property type="entry name" value="Helix-loop-helix DNA-binding domain"/>
    <property type="match status" value="1"/>
</dbReference>
<dbReference type="GO" id="GO:0032502">
    <property type="term" value="P:developmental process"/>
    <property type="evidence" value="ECO:0007669"/>
    <property type="project" value="TreeGrafter"/>
</dbReference>
<dbReference type="Ensembl" id="ENSSDUT00000009750.1">
    <property type="protein sequence ID" value="ENSSDUP00000009563.1"/>
    <property type="gene ID" value="ENSSDUG00000007035.1"/>
</dbReference>
<keyword evidence="3" id="KW-0804">Transcription</keyword>
<accession>A0A3B4TU82</accession>
<evidence type="ECO:0000256" key="1">
    <source>
        <dbReference type="ARBA" id="ARBA00023015"/>
    </source>
</evidence>
<dbReference type="PROSITE" id="PS50888">
    <property type="entry name" value="BHLH"/>
    <property type="match status" value="1"/>
</dbReference>